<proteinExistence type="predicted"/>
<evidence type="ECO:0000313" key="2">
    <source>
        <dbReference type="EMBL" id="QCL09561.1"/>
    </source>
</evidence>
<geneLocation type="plasmid" evidence="2">
    <name>pColt5.8a</name>
</geneLocation>
<reference evidence="2" key="1">
    <citation type="submission" date="2018-12" db="EMBL/GenBank/DDBJ databases">
        <title>Three Rhizobium rhizogenes strains isolated from the same crown gall tumor carry diverse plasmids.</title>
        <authorList>
            <person name="Pulawska J."/>
            <person name="Kuzmanovic N."/>
        </authorList>
    </citation>
    <scope>NUCLEOTIDE SEQUENCE</scope>
    <source>
        <strain evidence="1">C5.7</strain>
        <strain evidence="2">Colt5.8</strain>
        <plasmid evidence="1">pC5.7c</plasmid>
        <plasmid evidence="2">pColt5.8a</plasmid>
    </source>
</reference>
<accession>A0A7S4ZS98</accession>
<protein>
    <recommendedName>
        <fullName evidence="3">Tautomerase family protein</fullName>
    </recommendedName>
</protein>
<evidence type="ECO:0008006" key="3">
    <source>
        <dbReference type="Google" id="ProtNLM"/>
    </source>
</evidence>
<dbReference type="AlphaFoldDB" id="A0A7S4ZS98"/>
<geneLocation type="plasmid" evidence="1">
    <name>pC5.7c</name>
</geneLocation>
<sequence length="129" mass="14728">MPTVRIVSNIAEPQKRREIARRLTLVFGRLGVKISHLLFIWQHVELSDVYPGPFSLADRSPSTEGNFASVTIEVSQTRPKEWRREILQKTREIFADGLSDEYIFLGLVPVDPDDFLNATSANSRQQEES</sequence>
<keyword evidence="2" id="KW-0614">Plasmid</keyword>
<dbReference type="RefSeq" id="WP_201009220.1">
    <property type="nucleotide sequence ID" value="NZ_MK318969.1"/>
</dbReference>
<name>A0A7S4ZS98_RHIRH</name>
<gene>
    <name evidence="1" type="ORF">pC5.7c_525</name>
    <name evidence="2" type="ORF">pC5.8a_69</name>
</gene>
<dbReference type="EMBL" id="MK318969">
    <property type="protein sequence ID" value="QCL09392.1"/>
    <property type="molecule type" value="Genomic_DNA"/>
</dbReference>
<organism evidence="2">
    <name type="scientific">Rhizobium rhizogenes</name>
    <name type="common">Agrobacterium rhizogenes</name>
    <dbReference type="NCBI Taxonomy" id="359"/>
    <lineage>
        <taxon>Bacteria</taxon>
        <taxon>Pseudomonadati</taxon>
        <taxon>Pseudomonadota</taxon>
        <taxon>Alphaproteobacteria</taxon>
        <taxon>Hyphomicrobiales</taxon>
        <taxon>Rhizobiaceae</taxon>
        <taxon>Rhizobium/Agrobacterium group</taxon>
        <taxon>Rhizobium</taxon>
    </lineage>
</organism>
<dbReference type="EMBL" id="MK318971">
    <property type="protein sequence ID" value="QCL09561.1"/>
    <property type="molecule type" value="Genomic_DNA"/>
</dbReference>
<evidence type="ECO:0000313" key="1">
    <source>
        <dbReference type="EMBL" id="QCL09392.1"/>
    </source>
</evidence>